<evidence type="ECO:0000259" key="1">
    <source>
        <dbReference type="Pfam" id="PF01636"/>
    </source>
</evidence>
<keyword evidence="2" id="KW-0808">Transferase</keyword>
<dbReference type="EMBL" id="QWVT01000024">
    <property type="protein sequence ID" value="RID83719.1"/>
    <property type="molecule type" value="Genomic_DNA"/>
</dbReference>
<name>A0A398B1B0_9BACI</name>
<dbReference type="Pfam" id="PF01636">
    <property type="entry name" value="APH"/>
    <property type="match status" value="1"/>
</dbReference>
<dbReference type="AlphaFoldDB" id="A0A398B1B0"/>
<sequence>MLRMACQDWMMKRAMNIKFHSRRDDRFLDRLFSYLNTVLPFKVNSLVPIRADVYLAETKGIFFILKGFASLPKMEVQRRFADSLRKSGFTHSYLFYTFTREHLFFEGLYYSPIQYIEPDSTPFTFLTENERTEGMSLLDDYHVCAKQLVGEYKGMLSQMELSVKWKERANRFRKNLPTIGKFISKRKLNDIRDWAKESLEGLAVHAKRLESKEETILHCDVAHHNFHRARNGELFLIDFDLLSIGPPQYDLLQYAGRILPYMDWSFVSLSKMKHLQKELDDPFFLYGLLFPSDIMREWNRILKDRMDFHPKRMSHLIDMTEQQFSKRREFVNVVRSYLH</sequence>
<keyword evidence="3" id="KW-1185">Reference proteome</keyword>
<dbReference type="GO" id="GO:0016740">
    <property type="term" value="F:transferase activity"/>
    <property type="evidence" value="ECO:0007669"/>
    <property type="project" value="UniProtKB-KW"/>
</dbReference>
<protein>
    <submittedName>
        <fullName evidence="2">Aminoglycoside phosphotransferase</fullName>
    </submittedName>
</protein>
<dbReference type="Proteomes" id="UP000265816">
    <property type="component" value="Unassembled WGS sequence"/>
</dbReference>
<gene>
    <name evidence="2" type="ORF">D1970_13975</name>
</gene>
<evidence type="ECO:0000313" key="2">
    <source>
        <dbReference type="EMBL" id="RID83719.1"/>
    </source>
</evidence>
<organism evidence="2 3">
    <name type="scientific">Mesobacillus zeae</name>
    <dbReference type="NCBI Taxonomy" id="1917180"/>
    <lineage>
        <taxon>Bacteria</taxon>
        <taxon>Bacillati</taxon>
        <taxon>Bacillota</taxon>
        <taxon>Bacilli</taxon>
        <taxon>Bacillales</taxon>
        <taxon>Bacillaceae</taxon>
        <taxon>Mesobacillus</taxon>
    </lineage>
</organism>
<proteinExistence type="predicted"/>
<feature type="domain" description="Aminoglycoside phosphotransferase" evidence="1">
    <location>
        <begin position="196"/>
        <end position="252"/>
    </location>
</feature>
<evidence type="ECO:0000313" key="3">
    <source>
        <dbReference type="Proteomes" id="UP000265816"/>
    </source>
</evidence>
<dbReference type="InterPro" id="IPR002575">
    <property type="entry name" value="Aminoglycoside_PTrfase"/>
</dbReference>
<dbReference type="Gene3D" id="3.90.1200.10">
    <property type="match status" value="1"/>
</dbReference>
<dbReference type="InterPro" id="IPR011009">
    <property type="entry name" value="Kinase-like_dom_sf"/>
</dbReference>
<dbReference type="SUPFAM" id="SSF56112">
    <property type="entry name" value="Protein kinase-like (PK-like)"/>
    <property type="match status" value="1"/>
</dbReference>
<accession>A0A398B1B0</accession>
<comment type="caution">
    <text evidence="2">The sequence shown here is derived from an EMBL/GenBank/DDBJ whole genome shotgun (WGS) entry which is preliminary data.</text>
</comment>
<reference evidence="2 3" key="1">
    <citation type="submission" date="2018-08" db="EMBL/GenBank/DDBJ databases">
        <title>Bacillus jemisoniae sp. nov., Bacillus chryseoplanitiae sp. nov., Bacillus resnikiae sp. nov., and Bacillus frankliniae sp. nov., isolated from Viking spacecraft and associated surfaces.</title>
        <authorList>
            <person name="Seuylemezian A."/>
            <person name="Vaishampayan P."/>
        </authorList>
    </citation>
    <scope>NUCLEOTIDE SEQUENCE [LARGE SCALE GENOMIC DNA]</scope>
    <source>
        <strain evidence="2 3">JJ-247</strain>
    </source>
</reference>
<dbReference type="OrthoDB" id="2373610at2"/>